<sequence>MSRERLRSVIQFLREQIWIILIFIVLSANAYVVYQLFLAPAPPAPAPPRVPEVKKEEAPAGMAASLLTGAYVPEADLGRRSIAVMIDNFAAARPSAGLNSAGIVWETLVEGGVTRFLAVYQTTSEVTIGPVRSARDYFLPWVKEVDAIYAHSGGSPAALAVIKADASLDDANEFSNGRAYYRVAGAAPHNLYTTTERLEKLRADKEWRAESVVTPLPATDEKLTEGDIAKKITINFSSVPAYRVQWLYDEEKDVYLRSQGGVVATDRETREQLVAKNLIVQFTRITPAPPPAPADAVVVETVGQGEAWFFRNGRIIKGQWEKTTATSRTVFFDADKKPYSIARGSLWIEVVPKEMMSKVKYE</sequence>
<dbReference type="Gene3D" id="3.50.90.10">
    <property type="entry name" value="YerB-like"/>
    <property type="match status" value="1"/>
</dbReference>
<organism evidence="4 5">
    <name type="scientific">Candidatus Uhrbacteria bacterium RIFCSPLOWO2_01_FULL_47_25</name>
    <dbReference type="NCBI Taxonomy" id="1802402"/>
    <lineage>
        <taxon>Bacteria</taxon>
        <taxon>Candidatus Uhriibacteriota</taxon>
    </lineage>
</organism>
<feature type="domain" description="DUF3048" evidence="3">
    <location>
        <begin position="233"/>
        <end position="348"/>
    </location>
</feature>
<evidence type="ECO:0000313" key="4">
    <source>
        <dbReference type="EMBL" id="OGL81116.1"/>
    </source>
</evidence>
<proteinExistence type="predicted"/>
<keyword evidence="1" id="KW-1133">Transmembrane helix</keyword>
<dbReference type="Proteomes" id="UP000176846">
    <property type="component" value="Unassembled WGS sequence"/>
</dbReference>
<evidence type="ECO:0000313" key="5">
    <source>
        <dbReference type="Proteomes" id="UP000176846"/>
    </source>
</evidence>
<comment type="caution">
    <text evidence="4">The sequence shown here is derived from an EMBL/GenBank/DDBJ whole genome shotgun (WGS) entry which is preliminary data.</text>
</comment>
<dbReference type="Pfam" id="PF11258">
    <property type="entry name" value="DUF3048"/>
    <property type="match status" value="1"/>
</dbReference>
<dbReference type="Pfam" id="PF17479">
    <property type="entry name" value="DUF3048_C"/>
    <property type="match status" value="1"/>
</dbReference>
<feature type="domain" description="DUF3048" evidence="2">
    <location>
        <begin position="67"/>
        <end position="205"/>
    </location>
</feature>
<evidence type="ECO:0008006" key="6">
    <source>
        <dbReference type="Google" id="ProtNLM"/>
    </source>
</evidence>
<dbReference type="AlphaFoldDB" id="A0A1F7US97"/>
<keyword evidence="1" id="KW-0812">Transmembrane</keyword>
<dbReference type="InterPro" id="IPR035328">
    <property type="entry name" value="DUF3048_C"/>
</dbReference>
<evidence type="ECO:0000256" key="1">
    <source>
        <dbReference type="SAM" id="Phobius"/>
    </source>
</evidence>
<name>A0A1F7US97_9BACT</name>
<evidence type="ECO:0000259" key="3">
    <source>
        <dbReference type="Pfam" id="PF17479"/>
    </source>
</evidence>
<protein>
    <recommendedName>
        <fullName evidence="6">DUF3048 domain-containing protein</fullName>
    </recommendedName>
</protein>
<dbReference type="EMBL" id="MGEK01000033">
    <property type="protein sequence ID" value="OGL81116.1"/>
    <property type="molecule type" value="Genomic_DNA"/>
</dbReference>
<gene>
    <name evidence="4" type="ORF">A2936_00760</name>
</gene>
<keyword evidence="1" id="KW-0472">Membrane</keyword>
<reference evidence="4 5" key="1">
    <citation type="journal article" date="2016" name="Nat. Commun.">
        <title>Thousands of microbial genomes shed light on interconnected biogeochemical processes in an aquifer system.</title>
        <authorList>
            <person name="Anantharaman K."/>
            <person name="Brown C.T."/>
            <person name="Hug L.A."/>
            <person name="Sharon I."/>
            <person name="Castelle C.J."/>
            <person name="Probst A.J."/>
            <person name="Thomas B.C."/>
            <person name="Singh A."/>
            <person name="Wilkins M.J."/>
            <person name="Karaoz U."/>
            <person name="Brodie E.L."/>
            <person name="Williams K.H."/>
            <person name="Hubbard S.S."/>
            <person name="Banfield J.F."/>
        </authorList>
    </citation>
    <scope>NUCLEOTIDE SEQUENCE [LARGE SCALE GENOMIC DNA]</scope>
</reference>
<feature type="transmembrane region" description="Helical" evidence="1">
    <location>
        <begin position="12"/>
        <end position="34"/>
    </location>
</feature>
<dbReference type="SUPFAM" id="SSF159774">
    <property type="entry name" value="YerB-like"/>
    <property type="match status" value="1"/>
</dbReference>
<accession>A0A1F7US97</accession>
<evidence type="ECO:0000259" key="2">
    <source>
        <dbReference type="Pfam" id="PF11258"/>
    </source>
</evidence>
<dbReference type="InterPro" id="IPR023158">
    <property type="entry name" value="YerB-like_sf"/>
</dbReference>
<dbReference type="InterPro" id="IPR021416">
    <property type="entry name" value="DUF3048_N"/>
</dbReference>